<organism evidence="2">
    <name type="scientific">Siphoviridae sp. ctkyH28</name>
    <dbReference type="NCBI Taxonomy" id="2827585"/>
    <lineage>
        <taxon>Viruses</taxon>
        <taxon>Duplodnaviria</taxon>
        <taxon>Heunggongvirae</taxon>
        <taxon>Uroviricota</taxon>
        <taxon>Caudoviricetes</taxon>
    </lineage>
</organism>
<reference evidence="2" key="1">
    <citation type="journal article" date="2021" name="Proc. Natl. Acad. Sci. U.S.A.">
        <title>A Catalog of Tens of Thousands of Viruses from Human Metagenomes Reveals Hidden Associations with Chronic Diseases.</title>
        <authorList>
            <person name="Tisza M.J."/>
            <person name="Buck C.B."/>
        </authorList>
    </citation>
    <scope>NUCLEOTIDE SEQUENCE</scope>
    <source>
        <strain evidence="2">CtkyH28</strain>
    </source>
</reference>
<evidence type="ECO:0000313" key="2">
    <source>
        <dbReference type="EMBL" id="DAD71207.1"/>
    </source>
</evidence>
<proteinExistence type="predicted"/>
<name>A0A8S5LN08_9CAUD</name>
<sequence>MKSGNKPTAGTFFAHARGTHRKGSKPTAGTFQRPHERDAPCVIFSVCRKFARRTAFPAAGRRNIMSIKQCAKP</sequence>
<evidence type="ECO:0000256" key="1">
    <source>
        <dbReference type="SAM" id="MobiDB-lite"/>
    </source>
</evidence>
<accession>A0A8S5LN08</accession>
<dbReference type="EMBL" id="BK015877">
    <property type="protein sequence ID" value="DAD71207.1"/>
    <property type="molecule type" value="Genomic_DNA"/>
</dbReference>
<protein>
    <submittedName>
        <fullName evidence="2">Uncharacterized protein</fullName>
    </submittedName>
</protein>
<feature type="region of interest" description="Disordered" evidence="1">
    <location>
        <begin position="1"/>
        <end position="34"/>
    </location>
</feature>